<gene>
    <name evidence="11" type="ORF">ACFP3U_18560</name>
</gene>
<dbReference type="Proteomes" id="UP001595975">
    <property type="component" value="Unassembled WGS sequence"/>
</dbReference>
<feature type="region of interest" description="Disordered" evidence="7">
    <location>
        <begin position="656"/>
        <end position="684"/>
    </location>
</feature>
<dbReference type="SUPFAM" id="SSF52540">
    <property type="entry name" value="P-loop containing nucleoside triphosphate hydrolases"/>
    <property type="match status" value="1"/>
</dbReference>
<dbReference type="PANTHER" id="PTHR43394">
    <property type="entry name" value="ATP-DEPENDENT PERMEASE MDL1, MITOCHONDRIAL"/>
    <property type="match status" value="1"/>
</dbReference>
<feature type="transmembrane region" description="Helical" evidence="8">
    <location>
        <begin position="114"/>
        <end position="136"/>
    </location>
</feature>
<keyword evidence="5 8" id="KW-1133">Transmembrane helix</keyword>
<evidence type="ECO:0000256" key="8">
    <source>
        <dbReference type="SAM" id="Phobius"/>
    </source>
</evidence>
<sequence>MKRSRREAAAAGGSPPSEQLLFGGPMRYDGGFVRHEETSAQAGLWTVARQIPGMLRLAWVLAWRADRAALVGVVLAEVGRAATAALSLVAVNAALGHLFASAGAAGALRAVLPAALTAGAAAGAGAVLAAVSSWGADRLSPRIQRTATVTLLDRAQRVEMAAMEDPAFNRLLESARFGINSVHRLTSESVSVLSTLLSMAATGGVLFTLSPLLLPLLVLIAAPRAWGAAVTARRRRNSVMAWLQHLRASQLIAQLLTQTYTAAEIRVHGVGAFLLHHFEQMALASDAEQARLAAAGARTRIAASAASGLAFAATFGLLGLLVSTGHLALAAAGTAVIAVRTGAADVGSLLGSVNQLFEEALYVGDLQTLTTEADARAIPTGGADLPERPDAIHVENVSFTYPGRTAPSLDKVSLVVPTGKIVALVGDNGAGKSTLARLLCGLYQPDSGTIRWDGVDTATADRAQQFASTVLLPQDFFHWPLTLRAIVTPGRPGHHDDAQTLAEAAEFAGMEHLLQQQDRGWDTLAAKGFEGGVDFSGGQWQRIGTARTYLRATTTGTDGRRPFLVIADEPTSALDPAAEVRAFDNLRRLAAEGATVLLITHRLAASASADLIYVLKDGRLVEQGTHEELMAVGADEDRPAAGSYRTAYLLQARQYAAELPGPRPAGPHPAGPRPAAEPAEGGGQ</sequence>
<dbReference type="PROSITE" id="PS50929">
    <property type="entry name" value="ABC_TM1F"/>
    <property type="match status" value="1"/>
</dbReference>
<keyword evidence="6 8" id="KW-0472">Membrane</keyword>
<dbReference type="RefSeq" id="WP_380226668.1">
    <property type="nucleotide sequence ID" value="NZ_JBHSOF010000022.1"/>
</dbReference>
<evidence type="ECO:0000256" key="4">
    <source>
        <dbReference type="ARBA" id="ARBA00022840"/>
    </source>
</evidence>
<keyword evidence="2 8" id="KW-0812">Transmembrane</keyword>
<dbReference type="InterPro" id="IPR027417">
    <property type="entry name" value="P-loop_NTPase"/>
</dbReference>
<dbReference type="InterPro" id="IPR036640">
    <property type="entry name" value="ABC1_TM_sf"/>
</dbReference>
<dbReference type="InterPro" id="IPR003439">
    <property type="entry name" value="ABC_transporter-like_ATP-bd"/>
</dbReference>
<evidence type="ECO:0000256" key="6">
    <source>
        <dbReference type="ARBA" id="ARBA00023136"/>
    </source>
</evidence>
<organism evidence="11 12">
    <name type="scientific">Kitasatospora misakiensis</name>
    <dbReference type="NCBI Taxonomy" id="67330"/>
    <lineage>
        <taxon>Bacteria</taxon>
        <taxon>Bacillati</taxon>
        <taxon>Actinomycetota</taxon>
        <taxon>Actinomycetes</taxon>
        <taxon>Kitasatosporales</taxon>
        <taxon>Streptomycetaceae</taxon>
        <taxon>Kitasatospora</taxon>
    </lineage>
</organism>
<evidence type="ECO:0000259" key="10">
    <source>
        <dbReference type="PROSITE" id="PS50929"/>
    </source>
</evidence>
<feature type="domain" description="ABC transmembrane type-1" evidence="10">
    <location>
        <begin position="84"/>
        <end position="358"/>
    </location>
</feature>
<feature type="transmembrane region" description="Helical" evidence="8">
    <location>
        <begin position="213"/>
        <end position="232"/>
    </location>
</feature>
<dbReference type="PROSITE" id="PS50893">
    <property type="entry name" value="ABC_TRANSPORTER_2"/>
    <property type="match status" value="1"/>
</dbReference>
<evidence type="ECO:0000256" key="2">
    <source>
        <dbReference type="ARBA" id="ARBA00022692"/>
    </source>
</evidence>
<evidence type="ECO:0000313" key="11">
    <source>
        <dbReference type="EMBL" id="MFC5664977.1"/>
    </source>
</evidence>
<keyword evidence="12" id="KW-1185">Reference proteome</keyword>
<dbReference type="Pfam" id="PF00005">
    <property type="entry name" value="ABC_tran"/>
    <property type="match status" value="1"/>
</dbReference>
<dbReference type="CDD" id="cd03228">
    <property type="entry name" value="ABCC_MRP_Like"/>
    <property type="match status" value="1"/>
</dbReference>
<evidence type="ECO:0000256" key="5">
    <source>
        <dbReference type="ARBA" id="ARBA00022989"/>
    </source>
</evidence>
<evidence type="ECO:0000259" key="9">
    <source>
        <dbReference type="PROSITE" id="PS50893"/>
    </source>
</evidence>
<evidence type="ECO:0000313" key="12">
    <source>
        <dbReference type="Proteomes" id="UP001595975"/>
    </source>
</evidence>
<dbReference type="SMART" id="SM00382">
    <property type="entry name" value="AAA"/>
    <property type="match status" value="1"/>
</dbReference>
<feature type="compositionally biased region" description="Low complexity" evidence="7">
    <location>
        <begin position="673"/>
        <end position="684"/>
    </location>
</feature>
<dbReference type="EMBL" id="JBHSOF010000022">
    <property type="protein sequence ID" value="MFC5664977.1"/>
    <property type="molecule type" value="Genomic_DNA"/>
</dbReference>
<dbReference type="Gene3D" id="3.40.50.300">
    <property type="entry name" value="P-loop containing nucleotide triphosphate hydrolases"/>
    <property type="match status" value="1"/>
</dbReference>
<reference evidence="12" key="1">
    <citation type="journal article" date="2019" name="Int. J. Syst. Evol. Microbiol.">
        <title>The Global Catalogue of Microorganisms (GCM) 10K type strain sequencing project: providing services to taxonomists for standard genome sequencing and annotation.</title>
        <authorList>
            <consortium name="The Broad Institute Genomics Platform"/>
            <consortium name="The Broad Institute Genome Sequencing Center for Infectious Disease"/>
            <person name="Wu L."/>
            <person name="Ma J."/>
        </authorList>
    </citation>
    <scope>NUCLEOTIDE SEQUENCE [LARGE SCALE GENOMIC DNA]</scope>
    <source>
        <strain evidence="12">CGMCC 4.1437</strain>
    </source>
</reference>
<feature type="transmembrane region" description="Helical" evidence="8">
    <location>
        <begin position="301"/>
        <end position="322"/>
    </location>
</feature>
<comment type="caution">
    <text evidence="11">The sequence shown here is derived from an EMBL/GenBank/DDBJ whole genome shotgun (WGS) entry which is preliminary data.</text>
</comment>
<keyword evidence="4 11" id="KW-0067">ATP-binding</keyword>
<feature type="compositionally biased region" description="Pro residues" evidence="7">
    <location>
        <begin position="661"/>
        <end position="672"/>
    </location>
</feature>
<dbReference type="InterPro" id="IPR039421">
    <property type="entry name" value="Type_1_exporter"/>
</dbReference>
<proteinExistence type="predicted"/>
<protein>
    <submittedName>
        <fullName evidence="11">ATP-binding cassette domain-containing protein</fullName>
    </submittedName>
</protein>
<dbReference type="Gene3D" id="1.20.1560.10">
    <property type="entry name" value="ABC transporter type 1, transmembrane domain"/>
    <property type="match status" value="1"/>
</dbReference>
<dbReference type="InterPro" id="IPR011527">
    <property type="entry name" value="ABC1_TM_dom"/>
</dbReference>
<dbReference type="InterPro" id="IPR003593">
    <property type="entry name" value="AAA+_ATPase"/>
</dbReference>
<dbReference type="SUPFAM" id="SSF90123">
    <property type="entry name" value="ABC transporter transmembrane region"/>
    <property type="match status" value="1"/>
</dbReference>
<dbReference type="PANTHER" id="PTHR43394:SF1">
    <property type="entry name" value="ATP-BINDING CASSETTE SUB-FAMILY B MEMBER 10, MITOCHONDRIAL"/>
    <property type="match status" value="1"/>
</dbReference>
<evidence type="ECO:0000256" key="3">
    <source>
        <dbReference type="ARBA" id="ARBA00022741"/>
    </source>
</evidence>
<comment type="subcellular location">
    <subcellularLocation>
        <location evidence="1">Cell membrane</location>
        <topology evidence="1">Multi-pass membrane protein</topology>
    </subcellularLocation>
</comment>
<evidence type="ECO:0000256" key="1">
    <source>
        <dbReference type="ARBA" id="ARBA00004651"/>
    </source>
</evidence>
<name>A0ABW0X339_9ACTN</name>
<feature type="region of interest" description="Disordered" evidence="7">
    <location>
        <begin position="1"/>
        <end position="21"/>
    </location>
</feature>
<accession>A0ABW0X339</accession>
<dbReference type="GO" id="GO:0005524">
    <property type="term" value="F:ATP binding"/>
    <property type="evidence" value="ECO:0007669"/>
    <property type="project" value="UniProtKB-KW"/>
</dbReference>
<feature type="domain" description="ABC transporter" evidence="9">
    <location>
        <begin position="392"/>
        <end position="642"/>
    </location>
</feature>
<feature type="compositionally biased region" description="Low complexity" evidence="7">
    <location>
        <begin position="9"/>
        <end position="18"/>
    </location>
</feature>
<keyword evidence="3" id="KW-0547">Nucleotide-binding</keyword>
<evidence type="ECO:0000256" key="7">
    <source>
        <dbReference type="SAM" id="MobiDB-lite"/>
    </source>
</evidence>